<evidence type="ECO:0000259" key="3">
    <source>
        <dbReference type="Pfam" id="PF00155"/>
    </source>
</evidence>
<dbReference type="Gene3D" id="3.90.1150.10">
    <property type="entry name" value="Aspartate Aminotransferase, domain 1"/>
    <property type="match status" value="1"/>
</dbReference>
<comment type="similarity">
    <text evidence="1">Belongs to the class-I pyridoxal-phosphate-dependent aminotransferase family.</text>
</comment>
<dbReference type="KEGG" id="bfu:BCIN_17g00010"/>
<dbReference type="InterPro" id="IPR050478">
    <property type="entry name" value="Ethylene_sulfur-biosynth"/>
</dbReference>
<evidence type="ECO:0000313" key="4">
    <source>
        <dbReference type="EMBL" id="ATZ58864.1"/>
    </source>
</evidence>
<dbReference type="PRINTS" id="PR00753">
    <property type="entry name" value="ACCSYNTHASE"/>
</dbReference>
<evidence type="ECO:0000313" key="5">
    <source>
        <dbReference type="Proteomes" id="UP000001798"/>
    </source>
</evidence>
<organism evidence="4 5">
    <name type="scientific">Botryotinia fuckeliana (strain B05.10)</name>
    <name type="common">Noble rot fungus</name>
    <name type="synonym">Botrytis cinerea</name>
    <dbReference type="NCBI Taxonomy" id="332648"/>
    <lineage>
        <taxon>Eukaryota</taxon>
        <taxon>Fungi</taxon>
        <taxon>Dikarya</taxon>
        <taxon>Ascomycota</taxon>
        <taxon>Pezizomycotina</taxon>
        <taxon>Leotiomycetes</taxon>
        <taxon>Helotiales</taxon>
        <taxon>Sclerotiniaceae</taxon>
        <taxon>Botrytis</taxon>
    </lineage>
</organism>
<dbReference type="InterPro" id="IPR015424">
    <property type="entry name" value="PyrdxlP-dep_Trfase"/>
</dbReference>
<dbReference type="InterPro" id="IPR004839">
    <property type="entry name" value="Aminotransferase_I/II_large"/>
</dbReference>
<sequence length="427" mass="47068">MNALSKRAAQNVGAYIGHLPVSLTEVVDDSNWIDLSFAENYTIRKEALEIFRDAVATQVGESDLNWPHGFWGEARLLTALSSLFNAYFAPFEPVENHHVVLTAGAAGSLDGLAWSLCDAGEGVLVPCPYHAGAYEVFLSIHTGIIPIPVNVGALDDVFGEGMIPTLEKGLRNATVPVKAMVLTNPHNPLGRCYSKQNLIDLMKFCQRHDLHLISDEVFALSEHECNDLRQPRKFTSALAIDARAHGCDASKIHVIWSMSKDLGATGARLGCVVTRSKDVRDSIALIAHTSVSNLTILFARALLTSPQLHEIIQLNSSRLTAAYGRIKAFFEENSIKYLPCEMTTFVLARLAPYSQKRDDDKAAVAFYQKAGILLFSASDYHMPPEFQGYMRVSFAVEPERLDIAIDRLKIAYQIYITHGSSILESTT</sequence>
<dbReference type="InterPro" id="IPR004838">
    <property type="entry name" value="NHTrfase_class1_PyrdxlP-BS"/>
</dbReference>
<evidence type="ECO:0000256" key="2">
    <source>
        <dbReference type="ARBA" id="ARBA00022898"/>
    </source>
</evidence>
<dbReference type="PANTHER" id="PTHR43795:SF39">
    <property type="entry name" value="AMINOTRANSFERASE CLASS I_CLASSII DOMAIN-CONTAINING PROTEIN"/>
    <property type="match status" value="1"/>
</dbReference>
<keyword evidence="2" id="KW-0663">Pyridoxal phosphate</keyword>
<dbReference type="EMBL" id="CP009821">
    <property type="protein sequence ID" value="ATZ58864.1"/>
    <property type="molecule type" value="Genomic_DNA"/>
</dbReference>
<dbReference type="InterPro" id="IPR015422">
    <property type="entry name" value="PyrdxlP-dep_Trfase_small"/>
</dbReference>
<reference evidence="4 5" key="3">
    <citation type="journal article" date="2017" name="Mol. Plant Pathol.">
        <title>A gapless genome sequence of the fungus Botrytis cinerea.</title>
        <authorList>
            <person name="Van Kan J.A."/>
            <person name="Stassen J.H."/>
            <person name="Mosbach A."/>
            <person name="Van Der Lee T.A."/>
            <person name="Faino L."/>
            <person name="Farmer A.D."/>
            <person name="Papasotiriou D.G."/>
            <person name="Zhou S."/>
            <person name="Seidl M.F."/>
            <person name="Cottam E."/>
            <person name="Edel D."/>
            <person name="Hahn M."/>
            <person name="Schwartz D.C."/>
            <person name="Dietrich R.A."/>
            <person name="Widdison S."/>
            <person name="Scalliet G."/>
        </authorList>
    </citation>
    <scope>NUCLEOTIDE SEQUENCE [LARGE SCALE GENOMIC DNA]</scope>
    <source>
        <strain evidence="4 5">B05.10</strain>
    </source>
</reference>
<dbReference type="AlphaFoldDB" id="A0A384K7Z3"/>
<keyword evidence="5" id="KW-1185">Reference proteome</keyword>
<gene>
    <name evidence="4" type="ORF">BCIN_17g00010</name>
</gene>
<dbReference type="Proteomes" id="UP000001798">
    <property type="component" value="Chromosome 17"/>
</dbReference>
<dbReference type="RefSeq" id="XP_024554067.1">
    <property type="nucleotide sequence ID" value="XM_024698250.1"/>
</dbReference>
<dbReference type="SUPFAM" id="SSF53383">
    <property type="entry name" value="PLP-dependent transferases"/>
    <property type="match status" value="1"/>
</dbReference>
<evidence type="ECO:0000256" key="1">
    <source>
        <dbReference type="ARBA" id="ARBA00007441"/>
    </source>
</evidence>
<dbReference type="Pfam" id="PF00155">
    <property type="entry name" value="Aminotran_1_2"/>
    <property type="match status" value="1"/>
</dbReference>
<proteinExistence type="inferred from homology"/>
<feature type="domain" description="Aminotransferase class I/classII large" evidence="3">
    <location>
        <begin position="75"/>
        <end position="408"/>
    </location>
</feature>
<accession>A0A384K7Z3</accession>
<name>A0A384K7Z3_BOTFB</name>
<dbReference type="Gene3D" id="3.40.640.10">
    <property type="entry name" value="Type I PLP-dependent aspartate aminotransferase-like (Major domain)"/>
    <property type="match status" value="1"/>
</dbReference>
<dbReference type="CDD" id="cd00609">
    <property type="entry name" value="AAT_like"/>
    <property type="match status" value="1"/>
</dbReference>
<reference evidence="4 5" key="1">
    <citation type="journal article" date="2011" name="PLoS Genet.">
        <title>Genomic analysis of the necrotrophic fungal pathogens Sclerotinia sclerotiorum and Botrytis cinerea.</title>
        <authorList>
            <person name="Amselem J."/>
            <person name="Cuomo C.A."/>
            <person name="van Kan J.A."/>
            <person name="Viaud M."/>
            <person name="Benito E.P."/>
            <person name="Couloux A."/>
            <person name="Coutinho P.M."/>
            <person name="de Vries R.P."/>
            <person name="Dyer P.S."/>
            <person name="Fillinger S."/>
            <person name="Fournier E."/>
            <person name="Gout L."/>
            <person name="Hahn M."/>
            <person name="Kohn L."/>
            <person name="Lapalu N."/>
            <person name="Plummer K.M."/>
            <person name="Pradier J.M."/>
            <person name="Quevillon E."/>
            <person name="Sharon A."/>
            <person name="Simon A."/>
            <person name="ten Have A."/>
            <person name="Tudzynski B."/>
            <person name="Tudzynski P."/>
            <person name="Wincker P."/>
            <person name="Andrew M."/>
            <person name="Anthouard V."/>
            <person name="Beever R.E."/>
            <person name="Beffa R."/>
            <person name="Benoit I."/>
            <person name="Bouzid O."/>
            <person name="Brault B."/>
            <person name="Chen Z."/>
            <person name="Choquer M."/>
            <person name="Collemare J."/>
            <person name="Cotton P."/>
            <person name="Danchin E.G."/>
            <person name="Da Silva C."/>
            <person name="Gautier A."/>
            <person name="Giraud C."/>
            <person name="Giraud T."/>
            <person name="Gonzalez C."/>
            <person name="Grossetete S."/>
            <person name="Guldener U."/>
            <person name="Henrissat B."/>
            <person name="Howlett B.J."/>
            <person name="Kodira C."/>
            <person name="Kretschmer M."/>
            <person name="Lappartient A."/>
            <person name="Leroch M."/>
            <person name="Levis C."/>
            <person name="Mauceli E."/>
            <person name="Neuveglise C."/>
            <person name="Oeser B."/>
            <person name="Pearson M."/>
            <person name="Poulain J."/>
            <person name="Poussereau N."/>
            <person name="Quesneville H."/>
            <person name="Rascle C."/>
            <person name="Schumacher J."/>
            <person name="Segurens B."/>
            <person name="Sexton A."/>
            <person name="Silva E."/>
            <person name="Sirven C."/>
            <person name="Soanes D.M."/>
            <person name="Talbot N.J."/>
            <person name="Templeton M."/>
            <person name="Yandava C."/>
            <person name="Yarden O."/>
            <person name="Zeng Q."/>
            <person name="Rollins J.A."/>
            <person name="Lebrun M.H."/>
            <person name="Dickman M."/>
        </authorList>
    </citation>
    <scope>NUCLEOTIDE SEQUENCE [LARGE SCALE GENOMIC DNA]</scope>
    <source>
        <strain evidence="4 5">B05.10</strain>
    </source>
</reference>
<dbReference type="GO" id="GO:0030170">
    <property type="term" value="F:pyridoxal phosphate binding"/>
    <property type="evidence" value="ECO:0007669"/>
    <property type="project" value="InterPro"/>
</dbReference>
<dbReference type="PANTHER" id="PTHR43795">
    <property type="entry name" value="BIFUNCTIONAL ASPARTATE AMINOTRANSFERASE AND GLUTAMATE/ASPARTATE-PREPHENATE AMINOTRANSFERASE-RELATED"/>
    <property type="match status" value="1"/>
</dbReference>
<protein>
    <recommendedName>
        <fullName evidence="3">Aminotransferase class I/classII large domain-containing protein</fullName>
    </recommendedName>
</protein>
<dbReference type="GO" id="GO:0008483">
    <property type="term" value="F:transaminase activity"/>
    <property type="evidence" value="ECO:0007669"/>
    <property type="project" value="TreeGrafter"/>
</dbReference>
<reference evidence="4 5" key="2">
    <citation type="journal article" date="2012" name="Eukaryot. Cell">
        <title>Genome update of Botrytis cinerea strains B05.10 and T4.</title>
        <authorList>
            <person name="Staats M."/>
            <person name="van Kan J.A."/>
        </authorList>
    </citation>
    <scope>NUCLEOTIDE SEQUENCE [LARGE SCALE GENOMIC DNA]</scope>
    <source>
        <strain evidence="4 5">B05.10</strain>
    </source>
</reference>
<dbReference type="InterPro" id="IPR015421">
    <property type="entry name" value="PyrdxlP-dep_Trfase_major"/>
</dbReference>
<dbReference type="VEuPathDB" id="FungiDB:Bcin17g00010"/>
<dbReference type="GeneID" id="5425813"/>
<dbReference type="PROSITE" id="PS00105">
    <property type="entry name" value="AA_TRANSFER_CLASS_1"/>
    <property type="match status" value="1"/>
</dbReference>
<dbReference type="GO" id="GO:0006520">
    <property type="term" value="P:amino acid metabolic process"/>
    <property type="evidence" value="ECO:0007669"/>
    <property type="project" value="TreeGrafter"/>
</dbReference>
<dbReference type="OrthoDB" id="7042322at2759"/>